<dbReference type="WBParaSite" id="DME_0001002001-mRNA-1">
    <property type="protein sequence ID" value="DME_0001002001-mRNA-1"/>
    <property type="gene ID" value="DME_0001002001"/>
</dbReference>
<dbReference type="AlphaFoldDB" id="A0A0N4UPW1"/>
<keyword evidence="3" id="KW-1185">Reference proteome</keyword>
<reference evidence="1 3" key="2">
    <citation type="submission" date="2018-11" db="EMBL/GenBank/DDBJ databases">
        <authorList>
            <consortium name="Pathogen Informatics"/>
        </authorList>
    </citation>
    <scope>NUCLEOTIDE SEQUENCE [LARGE SCALE GENOMIC DNA]</scope>
</reference>
<sequence>MDIACQHSRDVQINTVHSIADHQYVDDIVLFTDSYDEMQIMLNNMSTIAAIMGLRIQVSNIHRRSAVAILFNVSMKDLSRKYEHSDYDGAKYSAQSLLNASNVKQENELLTNGGLSEMNPSVGRKDTDVHLSSENDVFIRVSTLSNKRRIEEENNEVGK</sequence>
<gene>
    <name evidence="1" type="ORF">DME_LOCUS3555</name>
</gene>
<protein>
    <submittedName>
        <fullName evidence="4">Reverse transcriptase domain-containing protein</fullName>
    </submittedName>
</protein>
<reference evidence="4" key="1">
    <citation type="submission" date="2017-02" db="UniProtKB">
        <authorList>
            <consortium name="WormBaseParasite"/>
        </authorList>
    </citation>
    <scope>IDENTIFICATION</scope>
</reference>
<evidence type="ECO:0000313" key="1">
    <source>
        <dbReference type="EMBL" id="VDN53582.1"/>
    </source>
</evidence>
<dbReference type="Proteomes" id="UP000274756">
    <property type="component" value="Unassembled WGS sequence"/>
</dbReference>
<organism evidence="2 4">
    <name type="scientific">Dracunculus medinensis</name>
    <name type="common">Guinea worm</name>
    <dbReference type="NCBI Taxonomy" id="318479"/>
    <lineage>
        <taxon>Eukaryota</taxon>
        <taxon>Metazoa</taxon>
        <taxon>Ecdysozoa</taxon>
        <taxon>Nematoda</taxon>
        <taxon>Chromadorea</taxon>
        <taxon>Rhabditida</taxon>
        <taxon>Spirurina</taxon>
        <taxon>Dracunculoidea</taxon>
        <taxon>Dracunculidae</taxon>
        <taxon>Dracunculus</taxon>
    </lineage>
</organism>
<evidence type="ECO:0000313" key="4">
    <source>
        <dbReference type="WBParaSite" id="DME_0001002001-mRNA-1"/>
    </source>
</evidence>
<dbReference type="Proteomes" id="UP000038040">
    <property type="component" value="Unplaced"/>
</dbReference>
<dbReference type="OrthoDB" id="410104at2759"/>
<evidence type="ECO:0000313" key="2">
    <source>
        <dbReference type="Proteomes" id="UP000038040"/>
    </source>
</evidence>
<dbReference type="EMBL" id="UYYG01000149">
    <property type="protein sequence ID" value="VDN53582.1"/>
    <property type="molecule type" value="Genomic_DNA"/>
</dbReference>
<proteinExistence type="predicted"/>
<evidence type="ECO:0000313" key="3">
    <source>
        <dbReference type="Proteomes" id="UP000274756"/>
    </source>
</evidence>
<name>A0A0N4UPW1_DRAME</name>
<accession>A0A0N4UPW1</accession>